<keyword evidence="7 18" id="KW-0812">Transmembrane</keyword>
<evidence type="ECO:0000256" key="15">
    <source>
        <dbReference type="ARBA" id="ARBA00023136"/>
    </source>
</evidence>
<organism evidence="20">
    <name type="scientific">Clavelina lepadiformis</name>
    <name type="common">Light-bulb sea squirt</name>
    <name type="synonym">Ascidia lepadiformis</name>
    <dbReference type="NCBI Taxonomy" id="159417"/>
    <lineage>
        <taxon>Eukaryota</taxon>
        <taxon>Metazoa</taxon>
        <taxon>Chordata</taxon>
        <taxon>Tunicata</taxon>
        <taxon>Ascidiacea</taxon>
        <taxon>Aplousobranchia</taxon>
        <taxon>Clavelinidae</taxon>
        <taxon>Clavelina</taxon>
    </lineage>
</organism>
<keyword evidence="5" id="KW-0813">Transport</keyword>
<evidence type="ECO:0000256" key="11">
    <source>
        <dbReference type="ARBA" id="ARBA00022989"/>
    </source>
</evidence>
<feature type="transmembrane region" description="Helical" evidence="18">
    <location>
        <begin position="132"/>
        <end position="149"/>
    </location>
</feature>
<keyword evidence="15 18" id="KW-0472">Membrane</keyword>
<evidence type="ECO:0000256" key="13">
    <source>
        <dbReference type="ARBA" id="ARBA00023075"/>
    </source>
</evidence>
<feature type="transmembrane region" description="Helical" evidence="18">
    <location>
        <begin position="75"/>
        <end position="97"/>
    </location>
</feature>
<evidence type="ECO:0000256" key="4">
    <source>
        <dbReference type="ARBA" id="ARBA00021008"/>
    </source>
</evidence>
<evidence type="ECO:0000256" key="6">
    <source>
        <dbReference type="ARBA" id="ARBA00022660"/>
    </source>
</evidence>
<reference evidence="20" key="1">
    <citation type="journal article" date="2009" name="Mol. Biol. Evol.">
        <title>Hyper-variability of ascidian mitochondrial gene order: exposing the myth of deuterostome organelle genome stability.</title>
        <authorList>
            <person name="Gissi C."/>
            <person name="Pesole G."/>
            <person name="Mastrototaro F."/>
            <person name="Iannelli F."/>
            <person name="Guida V."/>
            <person name="Griggio F."/>
        </authorList>
    </citation>
    <scope>NUCLEOTIDE SEQUENCE</scope>
    <source>
        <tissue evidence="20">Siphon muscle</tissue>
    </source>
</reference>
<feature type="transmembrane region" description="Helical" evidence="18">
    <location>
        <begin position="109"/>
        <end position="126"/>
    </location>
</feature>
<comment type="subcellular location">
    <subcellularLocation>
        <location evidence="1">Mitochondrion inner membrane</location>
        <topology evidence="1">Multi-pass membrane protein</topology>
    </subcellularLocation>
</comment>
<dbReference type="GO" id="GO:0005743">
    <property type="term" value="C:mitochondrial inner membrane"/>
    <property type="evidence" value="ECO:0007669"/>
    <property type="project" value="UniProtKB-SubCell"/>
</dbReference>
<comment type="similarity">
    <text evidence="2">Belongs to the complex I subunit 2 family.</text>
</comment>
<evidence type="ECO:0000256" key="3">
    <source>
        <dbReference type="ARBA" id="ARBA00012944"/>
    </source>
</evidence>
<evidence type="ECO:0000256" key="10">
    <source>
        <dbReference type="ARBA" id="ARBA00022982"/>
    </source>
</evidence>
<feature type="transmembrane region" description="Helical" evidence="18">
    <location>
        <begin position="170"/>
        <end position="197"/>
    </location>
</feature>
<dbReference type="Pfam" id="PF00361">
    <property type="entry name" value="Proton_antipo_M"/>
    <property type="match status" value="1"/>
</dbReference>
<evidence type="ECO:0000256" key="17">
    <source>
        <dbReference type="ARBA" id="ARBA00049551"/>
    </source>
</evidence>
<dbReference type="GO" id="GO:0006120">
    <property type="term" value="P:mitochondrial electron transport, NADH to ubiquinone"/>
    <property type="evidence" value="ECO:0007669"/>
    <property type="project" value="TreeGrafter"/>
</dbReference>
<evidence type="ECO:0000256" key="5">
    <source>
        <dbReference type="ARBA" id="ARBA00022448"/>
    </source>
</evidence>
<evidence type="ECO:0000256" key="14">
    <source>
        <dbReference type="ARBA" id="ARBA00023128"/>
    </source>
</evidence>
<evidence type="ECO:0000256" key="1">
    <source>
        <dbReference type="ARBA" id="ARBA00004448"/>
    </source>
</evidence>
<dbReference type="PANTHER" id="PTHR46552">
    <property type="entry name" value="NADH-UBIQUINONE OXIDOREDUCTASE CHAIN 2"/>
    <property type="match status" value="1"/>
</dbReference>
<keyword evidence="13" id="KW-0830">Ubiquinone</keyword>
<feature type="transmembrane region" description="Helical" evidence="18">
    <location>
        <begin position="50"/>
        <end position="69"/>
    </location>
</feature>
<proteinExistence type="inferred from homology"/>
<name>D0Z5R0_CLALP</name>
<evidence type="ECO:0000256" key="18">
    <source>
        <dbReference type="SAM" id="Phobius"/>
    </source>
</evidence>
<evidence type="ECO:0000256" key="12">
    <source>
        <dbReference type="ARBA" id="ARBA00023027"/>
    </source>
</evidence>
<feature type="domain" description="NADH:quinone oxidoreductase/Mrp antiporter transmembrane" evidence="19">
    <location>
        <begin position="77"/>
        <end position="259"/>
    </location>
</feature>
<keyword evidence="14 20" id="KW-0496">Mitochondrion</keyword>
<gene>
    <name evidence="20" type="primary">nad2</name>
</gene>
<keyword evidence="6" id="KW-0679">Respiratory chain</keyword>
<keyword evidence="12" id="KW-0520">NAD</keyword>
<keyword evidence="9" id="KW-1278">Translocase</keyword>
<accession>D0Z5R0</accession>
<feature type="transmembrane region" description="Helical" evidence="18">
    <location>
        <begin position="292"/>
        <end position="319"/>
    </location>
</feature>
<evidence type="ECO:0000256" key="8">
    <source>
        <dbReference type="ARBA" id="ARBA00022792"/>
    </source>
</evidence>
<dbReference type="GO" id="GO:0008137">
    <property type="term" value="F:NADH dehydrogenase (ubiquinone) activity"/>
    <property type="evidence" value="ECO:0007669"/>
    <property type="project" value="UniProtKB-EC"/>
</dbReference>
<evidence type="ECO:0000256" key="9">
    <source>
        <dbReference type="ARBA" id="ARBA00022967"/>
    </source>
</evidence>
<dbReference type="PANTHER" id="PTHR46552:SF1">
    <property type="entry name" value="NADH-UBIQUINONE OXIDOREDUCTASE CHAIN 2"/>
    <property type="match status" value="1"/>
</dbReference>
<evidence type="ECO:0000256" key="16">
    <source>
        <dbReference type="ARBA" id="ARBA00031028"/>
    </source>
</evidence>
<feature type="transmembrane region" description="Helical" evidence="18">
    <location>
        <begin position="252"/>
        <end position="272"/>
    </location>
</feature>
<evidence type="ECO:0000256" key="2">
    <source>
        <dbReference type="ARBA" id="ARBA00007012"/>
    </source>
</evidence>
<sequence>MFNGLLFFLAMASKTMISMWVLMELVSLLVFMYLLFFFGDNMILKATLIMKYFFIQTISGGFIILFLITDYMYGFYDFMVLVFLLMKIGLFPVYGWILELYMGLSIEECFIVGVIPKIIPVLMVQLLDCSEFIFFFSILSVFFGAVNGLKFSDIRQIMGMSSVMNMGFMLMGACCSSMLFLLMLMTYFVSMLLFFFLLKNNNTQHLASSDDSKGNMFFLGFLLLGLTGLPITFFFFYKFFFIIFLFGEGYSVYMIFSLLLVSIINNIFYVRMMNMFLNVKGEFFYFYYFNQVGYFFSLLFFFVFFSSLFIFFFLMFYFFK</sequence>
<dbReference type="InterPro" id="IPR050175">
    <property type="entry name" value="Complex_I_Subunit_2"/>
</dbReference>
<feature type="transmembrane region" description="Helical" evidence="18">
    <location>
        <begin position="20"/>
        <end position="38"/>
    </location>
</feature>
<dbReference type="AlphaFoldDB" id="D0Z5R0"/>
<keyword evidence="10" id="KW-0249">Electron transport</keyword>
<dbReference type="EMBL" id="AM292603">
    <property type="protein sequence ID" value="CAL24371.2"/>
    <property type="molecule type" value="Genomic_DNA"/>
</dbReference>
<evidence type="ECO:0000259" key="19">
    <source>
        <dbReference type="Pfam" id="PF00361"/>
    </source>
</evidence>
<keyword evidence="11 18" id="KW-1133">Transmembrane helix</keyword>
<geneLocation type="mitochondrion" evidence="20"/>
<keyword evidence="8" id="KW-0999">Mitochondrion inner membrane</keyword>
<dbReference type="InterPro" id="IPR001750">
    <property type="entry name" value="ND/Mrp_TM"/>
</dbReference>
<dbReference type="EC" id="7.1.1.2" evidence="3"/>
<evidence type="ECO:0000313" key="20">
    <source>
        <dbReference type="EMBL" id="CAL24371.2"/>
    </source>
</evidence>
<evidence type="ECO:0000256" key="7">
    <source>
        <dbReference type="ARBA" id="ARBA00022692"/>
    </source>
</evidence>
<comment type="catalytic activity">
    <reaction evidence="17">
        <text>a ubiquinone + NADH + 5 H(+)(in) = a ubiquinol + NAD(+) + 4 H(+)(out)</text>
        <dbReference type="Rhea" id="RHEA:29091"/>
        <dbReference type="Rhea" id="RHEA-COMP:9565"/>
        <dbReference type="Rhea" id="RHEA-COMP:9566"/>
        <dbReference type="ChEBI" id="CHEBI:15378"/>
        <dbReference type="ChEBI" id="CHEBI:16389"/>
        <dbReference type="ChEBI" id="CHEBI:17976"/>
        <dbReference type="ChEBI" id="CHEBI:57540"/>
        <dbReference type="ChEBI" id="CHEBI:57945"/>
        <dbReference type="EC" id="7.1.1.2"/>
    </reaction>
</comment>
<protein>
    <recommendedName>
        <fullName evidence="4">NADH-ubiquinone oxidoreductase chain 2</fullName>
        <ecNumber evidence="3">7.1.1.2</ecNumber>
    </recommendedName>
    <alternativeName>
        <fullName evidence="16">NADH dehydrogenase subunit 2</fullName>
    </alternativeName>
</protein>
<feature type="transmembrane region" description="Helical" evidence="18">
    <location>
        <begin position="217"/>
        <end position="240"/>
    </location>
</feature>